<dbReference type="Gene3D" id="1.10.1130.10">
    <property type="entry name" value="Flavocytochrome C3, Chain A"/>
    <property type="match status" value="1"/>
</dbReference>
<gene>
    <name evidence="4" type="ORF">GCM10009409_14740</name>
</gene>
<dbReference type="PROSITE" id="PS51257">
    <property type="entry name" value="PROKAR_LIPOPROTEIN"/>
    <property type="match status" value="1"/>
</dbReference>
<evidence type="ECO:0000259" key="3">
    <source>
        <dbReference type="Pfam" id="PF22113"/>
    </source>
</evidence>
<reference evidence="5" key="1">
    <citation type="journal article" date="2019" name="Int. J. Syst. Evol. Microbiol.">
        <title>The Global Catalogue of Microorganisms (GCM) 10K type strain sequencing project: providing services to taxonomists for standard genome sequencing and annotation.</title>
        <authorList>
            <consortium name="The Broad Institute Genomics Platform"/>
            <consortium name="The Broad Institute Genome Sequencing Center for Infectious Disease"/>
            <person name="Wu L."/>
            <person name="Ma J."/>
        </authorList>
    </citation>
    <scope>NUCLEOTIDE SEQUENCE [LARGE SCALE GENOMIC DNA]</scope>
    <source>
        <strain evidence="5">JCM 32304</strain>
    </source>
</reference>
<evidence type="ECO:0000256" key="2">
    <source>
        <dbReference type="SAM" id="SignalP"/>
    </source>
</evidence>
<keyword evidence="1 2" id="KW-0732">Signal</keyword>
<dbReference type="RefSeq" id="WP_188918858.1">
    <property type="nucleotide sequence ID" value="NZ_BMQV01000011.1"/>
</dbReference>
<dbReference type="InterPro" id="IPR054337">
    <property type="entry name" value="Mtrc-MtrF-like_dom_II/IV"/>
</dbReference>
<dbReference type="InterPro" id="IPR036280">
    <property type="entry name" value="Multihaem_cyt_sf"/>
</dbReference>
<feature type="domain" description="Outer membrane cytochrome MtrC/MtrF-like" evidence="3">
    <location>
        <begin position="483"/>
        <end position="669"/>
    </location>
</feature>
<sequence>MKTIKMCKIALLIALSLGVVACGSDGKDGVDGVDGIDGQAGTPGLPGTDASAITVKTSTATNVELIDHVVADGQVTVEFGITNESGYAITGLTDASIYLAAKTENGMQRSRDGSVGGNATVGGTSPTEGASLTLLDNGNYQLVAPMAGVQADTEALIRLQVGGGDIAKSPYMLIAKPEMMHTSTTETCYACHVDYAESDLKHAGYVALNTDGEVDFVGGCMVCHNNVPRDVAADGTSLNTGGYAKNTMQMLGHINHQNFEKDFEPANCYTCHAEPVMNTSLAGNGCADCHNTSSSSSYAQVISNSNSSEFDAREFHLNKSGLETLQSMRVSYTAETTVPQKNDEGVWCTTMSLFDISSGTKTQVNIGALYNKDGDTSGATNVIGKPIVYAGAYLHGYYNESIVGRFAGHGSDEIKTDNADGSRTHCFPSPSSGFDQASIMATARISLSYPGWVQNDGETSMSFTAYSDAVDQTTGDIVEYERRLAVTNDSCTTCHNSETNYHKNGAYNNGGVDCVACHNNGQDRSAANSAPGYGPMVHSMHWGIGNSLSGAKIDADGNNITNSATALNAINCVSCHADGIDLNAIPNQYIRAKAFNNGDQTKMASPIAANCFACHNGDQALNHMELNGGEISAEKGSGNDGTWFTQPTGESCATCHAEGRSFGIEKYHKFER</sequence>
<dbReference type="Proteomes" id="UP000654367">
    <property type="component" value="Unassembled WGS sequence"/>
</dbReference>
<dbReference type="Gene3D" id="3.90.10.10">
    <property type="entry name" value="Cytochrome C3"/>
    <property type="match status" value="1"/>
</dbReference>
<dbReference type="InterPro" id="IPR051829">
    <property type="entry name" value="Multiheme_Cytochr_ET"/>
</dbReference>
<proteinExistence type="predicted"/>
<dbReference type="SUPFAM" id="SSF48695">
    <property type="entry name" value="Multiheme cytochromes"/>
    <property type="match status" value="1"/>
</dbReference>
<evidence type="ECO:0000256" key="1">
    <source>
        <dbReference type="ARBA" id="ARBA00022729"/>
    </source>
</evidence>
<organism evidence="4 5">
    <name type="scientific">Shewanella saliphila</name>
    <dbReference type="NCBI Taxonomy" id="2282698"/>
    <lineage>
        <taxon>Bacteria</taxon>
        <taxon>Pseudomonadati</taxon>
        <taxon>Pseudomonadota</taxon>
        <taxon>Gammaproteobacteria</taxon>
        <taxon>Alteromonadales</taxon>
        <taxon>Shewanellaceae</taxon>
        <taxon>Shewanella</taxon>
    </lineage>
</organism>
<comment type="caution">
    <text evidence="4">The sequence shown here is derived from an EMBL/GenBank/DDBJ whole genome shotgun (WGS) entry which is preliminary data.</text>
</comment>
<keyword evidence="5" id="KW-1185">Reference proteome</keyword>
<dbReference type="Pfam" id="PF22113">
    <property type="entry name" value="Mtrc-MtrF_II-IV_dom"/>
    <property type="match status" value="1"/>
</dbReference>
<dbReference type="EMBL" id="BMQV01000011">
    <property type="protein sequence ID" value="GGP49266.1"/>
    <property type="molecule type" value="Genomic_DNA"/>
</dbReference>
<evidence type="ECO:0000313" key="4">
    <source>
        <dbReference type="EMBL" id="GGP49266.1"/>
    </source>
</evidence>
<protein>
    <recommendedName>
        <fullName evidence="3">Outer membrane cytochrome MtrC/MtrF-like domain-containing protein</fullName>
    </recommendedName>
</protein>
<evidence type="ECO:0000313" key="5">
    <source>
        <dbReference type="Proteomes" id="UP000654367"/>
    </source>
</evidence>
<accession>A0ABQ2Q4Y0</accession>
<feature type="chain" id="PRO_5045084070" description="Outer membrane cytochrome MtrC/MtrF-like domain-containing protein" evidence="2">
    <location>
        <begin position="22"/>
        <end position="672"/>
    </location>
</feature>
<dbReference type="PANTHER" id="PTHR35038">
    <property type="entry name" value="DISSIMILATORY SULFITE REDUCTASE SIRA"/>
    <property type="match status" value="1"/>
</dbReference>
<dbReference type="PANTHER" id="PTHR35038:SF6">
    <property type="entry name" value="SURFACE LOCALIZED DECAHEME CYTOCHROME C LIPOPROTEIN"/>
    <property type="match status" value="1"/>
</dbReference>
<name>A0ABQ2Q4Y0_9GAMM</name>
<feature type="signal peptide" evidence="2">
    <location>
        <begin position="1"/>
        <end position="21"/>
    </location>
</feature>